<evidence type="ECO:0000256" key="6">
    <source>
        <dbReference type="ARBA" id="ARBA00023014"/>
    </source>
</evidence>
<keyword evidence="2" id="KW-0001">2Fe-2S</keyword>
<dbReference type="PRINTS" id="PR00090">
    <property type="entry name" value="RNGDIOXGNASE"/>
</dbReference>
<dbReference type="Pfam" id="PF00848">
    <property type="entry name" value="Ring_hydroxyl_A"/>
    <property type="match status" value="1"/>
</dbReference>
<evidence type="ECO:0000256" key="5">
    <source>
        <dbReference type="ARBA" id="ARBA00023004"/>
    </source>
</evidence>
<proteinExistence type="predicted"/>
<dbReference type="PANTHER" id="PTHR43756:SF5">
    <property type="entry name" value="CHOLINE MONOOXYGENASE, CHLOROPLASTIC"/>
    <property type="match status" value="1"/>
</dbReference>
<dbReference type="InterPro" id="IPR017941">
    <property type="entry name" value="Rieske_2Fe-2S"/>
</dbReference>
<evidence type="ECO:0000256" key="4">
    <source>
        <dbReference type="ARBA" id="ARBA00023002"/>
    </source>
</evidence>
<dbReference type="InterPro" id="IPR001663">
    <property type="entry name" value="Rng_hydr_dOase-A"/>
</dbReference>
<dbReference type="EMBL" id="JAWLKA010000058">
    <property type="protein sequence ID" value="MDV6286982.1"/>
    <property type="molecule type" value="Genomic_DNA"/>
</dbReference>
<keyword evidence="4 8" id="KW-0560">Oxidoreductase</keyword>
<dbReference type="Proteomes" id="UP001185737">
    <property type="component" value="Unassembled WGS sequence"/>
</dbReference>
<keyword evidence="3" id="KW-0479">Metal-binding</keyword>
<keyword evidence="8" id="KW-0223">Dioxygenase</keyword>
<gene>
    <name evidence="8" type="ORF">R3Q59_41670</name>
</gene>
<dbReference type="InterPro" id="IPR036922">
    <property type="entry name" value="Rieske_2Fe-2S_sf"/>
</dbReference>
<evidence type="ECO:0000259" key="7">
    <source>
        <dbReference type="PROSITE" id="PS51296"/>
    </source>
</evidence>
<dbReference type="PANTHER" id="PTHR43756">
    <property type="entry name" value="CHOLINE MONOOXYGENASE, CHLOROPLASTIC"/>
    <property type="match status" value="1"/>
</dbReference>
<keyword evidence="6" id="KW-0411">Iron-sulfur</keyword>
<dbReference type="CDD" id="cd03469">
    <property type="entry name" value="Rieske_RO_Alpha_N"/>
    <property type="match status" value="1"/>
</dbReference>
<name>A0ABU4CUK7_RHOJO</name>
<dbReference type="PROSITE" id="PS51296">
    <property type="entry name" value="RIESKE"/>
    <property type="match status" value="1"/>
</dbReference>
<dbReference type="RefSeq" id="WP_317571927.1">
    <property type="nucleotide sequence ID" value="NZ_JAWLKA010000058.1"/>
</dbReference>
<sequence length="374" mass="41852">MVGHADKVANPGDYFTVELLGLPIIVARDRKGDVHAISNVCLHRAAPVAVGEGNTKFGFSCLYHGWSYNHDGSGRSCSGMEDAADFDPKALQLPKYEVRVWEKWVFVAPGGGAPDFDEWIETTAFRAARYNMGELEFHGARRYVLDLNWKLINDANHEAYHVPFVHPGLVNAYSVAKNYGVVDPDELRGNDDADRGANMSPDVNGYTHMANEISGELLAMEPNPRGPFSKVIAALGGTSDYRKIKPALDCLQDRDKLAHYFLFNWPGLSHFHFMPDGLGLILLVPIDHEHTEVYVEWWMPKVSRFDERLLQAALIVFGNQILDEDGAMTQLVWTGLQSGAYDTGRFAPTMEGLLYAYNVWYIEQLQAGLEREEA</sequence>
<evidence type="ECO:0000256" key="1">
    <source>
        <dbReference type="ARBA" id="ARBA00001962"/>
    </source>
</evidence>
<reference evidence="8 9" key="1">
    <citation type="submission" date="2023-10" db="EMBL/GenBank/DDBJ databases">
        <title>Development of a sustainable strategy for remediation of hydrocarbon-contaminated territories based on the waste exchange concept.</title>
        <authorList>
            <person name="Krivoruchko A."/>
        </authorList>
    </citation>
    <scope>NUCLEOTIDE SEQUENCE [LARGE SCALE GENOMIC DNA]</scope>
    <source>
        <strain evidence="8 9">IEGM 60</strain>
    </source>
</reference>
<accession>A0ABU4CUK7</accession>
<dbReference type="CDD" id="cd00680">
    <property type="entry name" value="RHO_alpha_C"/>
    <property type="match status" value="1"/>
</dbReference>
<dbReference type="Gene3D" id="2.102.10.10">
    <property type="entry name" value="Rieske [2Fe-2S] iron-sulphur domain"/>
    <property type="match status" value="1"/>
</dbReference>
<comment type="caution">
    <text evidence="8">The sequence shown here is derived from an EMBL/GenBank/DDBJ whole genome shotgun (WGS) entry which is preliminary data.</text>
</comment>
<dbReference type="EC" id="1.14.13.-" evidence="8"/>
<dbReference type="Gene3D" id="3.90.380.10">
    <property type="entry name" value="Naphthalene 1,2-dioxygenase Alpha Subunit, Chain A, domain 1"/>
    <property type="match status" value="1"/>
</dbReference>
<dbReference type="SUPFAM" id="SSF50022">
    <property type="entry name" value="ISP domain"/>
    <property type="match status" value="1"/>
</dbReference>
<evidence type="ECO:0000256" key="3">
    <source>
        <dbReference type="ARBA" id="ARBA00022723"/>
    </source>
</evidence>
<dbReference type="Pfam" id="PF00355">
    <property type="entry name" value="Rieske"/>
    <property type="match status" value="1"/>
</dbReference>
<organism evidence="8 9">
    <name type="scientific">Rhodococcus jostii</name>
    <dbReference type="NCBI Taxonomy" id="132919"/>
    <lineage>
        <taxon>Bacteria</taxon>
        <taxon>Bacillati</taxon>
        <taxon>Actinomycetota</taxon>
        <taxon>Actinomycetes</taxon>
        <taxon>Mycobacteriales</taxon>
        <taxon>Nocardiaceae</taxon>
        <taxon>Rhodococcus</taxon>
    </lineage>
</organism>
<dbReference type="InterPro" id="IPR015879">
    <property type="entry name" value="Ring_hydroxy_dOase_asu_C_dom"/>
</dbReference>
<evidence type="ECO:0000313" key="9">
    <source>
        <dbReference type="Proteomes" id="UP001185737"/>
    </source>
</evidence>
<dbReference type="SUPFAM" id="SSF55961">
    <property type="entry name" value="Bet v1-like"/>
    <property type="match status" value="1"/>
</dbReference>
<evidence type="ECO:0000313" key="8">
    <source>
        <dbReference type="EMBL" id="MDV6286982.1"/>
    </source>
</evidence>
<comment type="cofactor">
    <cofactor evidence="1">
        <name>Fe cation</name>
        <dbReference type="ChEBI" id="CHEBI:24875"/>
    </cofactor>
</comment>
<dbReference type="GO" id="GO:0051213">
    <property type="term" value="F:dioxygenase activity"/>
    <property type="evidence" value="ECO:0007669"/>
    <property type="project" value="UniProtKB-KW"/>
</dbReference>
<feature type="domain" description="Rieske" evidence="7">
    <location>
        <begin position="1"/>
        <end position="107"/>
    </location>
</feature>
<protein>
    <submittedName>
        <fullName evidence="8">Aromatic ring-hydroxylating dioxygenase subunit alpha</fullName>
        <ecNumber evidence="8">1.14.13.-</ecNumber>
    </submittedName>
</protein>
<keyword evidence="5" id="KW-0408">Iron</keyword>
<evidence type="ECO:0000256" key="2">
    <source>
        <dbReference type="ARBA" id="ARBA00022714"/>
    </source>
</evidence>
<keyword evidence="9" id="KW-1185">Reference proteome</keyword>